<evidence type="ECO:0000313" key="4">
    <source>
        <dbReference type="Proteomes" id="UP001482231"/>
    </source>
</evidence>
<dbReference type="EMBL" id="JBAJEX010000001">
    <property type="protein sequence ID" value="MEO1765699.1"/>
    <property type="molecule type" value="Genomic_DNA"/>
</dbReference>
<dbReference type="InterPro" id="IPR038610">
    <property type="entry name" value="FliK-like_C_sf"/>
</dbReference>
<proteinExistence type="predicted"/>
<evidence type="ECO:0000313" key="3">
    <source>
        <dbReference type="EMBL" id="MEO1765699.1"/>
    </source>
</evidence>
<keyword evidence="3" id="KW-0282">Flagellum</keyword>
<sequence length="358" mass="37890">MPVNDVLAQLQQLLRGATPLVEGAERLPETFLKLTPGQQVSGTVLSQQPSGRFLVQVNGQHLDLNLPRDTQPGAQVTLRFLASEPRLTFVLVHEAGQARPAVNLSDAARHIGALLARANSLTGAGAATAASVPVVDAPPTDPQKLALALKTSLSESGLFYEAHQAQWVSGERSLAALLREPQAQLSQPRAFALAQDQVAKSPLSAASSPATPLPAAQGPDGVGAGGGAQPAPAPREPVHPQTAPLVQQQLETLDTRQIVWQGEAWPGQTLRWEIEEREGGSEHGAPAERQWFTRLALTLPLLGEVQARLRLDALGVHVELVVQEAHTRARLARAADDLQAGFARAGLTLARFQVAGDG</sequence>
<comment type="caution">
    <text evidence="3">The sequence shown here is derived from an EMBL/GenBank/DDBJ whole genome shotgun (WGS) entry which is preliminary data.</text>
</comment>
<feature type="domain" description="Flagellar hook-length control protein-like C-terminal" evidence="2">
    <location>
        <begin position="286"/>
        <end position="355"/>
    </location>
</feature>
<dbReference type="InterPro" id="IPR021136">
    <property type="entry name" value="Flagellar_hook_control-like_C"/>
</dbReference>
<evidence type="ECO:0000259" key="2">
    <source>
        <dbReference type="Pfam" id="PF02120"/>
    </source>
</evidence>
<accession>A0ABV0EE79</accession>
<keyword evidence="3" id="KW-0966">Cell projection</keyword>
<gene>
    <name evidence="3" type="ORF">V6E02_00485</name>
</gene>
<evidence type="ECO:0000256" key="1">
    <source>
        <dbReference type="SAM" id="MobiDB-lite"/>
    </source>
</evidence>
<dbReference type="RefSeq" id="WP_347306085.1">
    <property type="nucleotide sequence ID" value="NZ_JBAJEX010000001.1"/>
</dbReference>
<name>A0ABV0EE79_9BURK</name>
<keyword evidence="3" id="KW-0969">Cilium</keyword>
<dbReference type="Pfam" id="PF02120">
    <property type="entry name" value="Flg_hook"/>
    <property type="match status" value="1"/>
</dbReference>
<organism evidence="3 4">
    <name type="scientific">Thiobacter aerophilum</name>
    <dbReference type="NCBI Taxonomy" id="3121275"/>
    <lineage>
        <taxon>Bacteria</taxon>
        <taxon>Pseudomonadati</taxon>
        <taxon>Pseudomonadota</taxon>
        <taxon>Betaproteobacteria</taxon>
        <taxon>Burkholderiales</taxon>
        <taxon>Thiobacteraceae</taxon>
        <taxon>Thiobacter</taxon>
    </lineage>
</organism>
<reference evidence="3 4" key="1">
    <citation type="submission" date="2024-02" db="EMBL/GenBank/DDBJ databases">
        <title>New thermophilic sulfur-oxidizing bacteria from a hot springs of the Uzon caldera (Kamchatka, Russia).</title>
        <authorList>
            <person name="Dukat A.M."/>
            <person name="Elcheninov A.G."/>
            <person name="Frolov E.N."/>
        </authorList>
    </citation>
    <scope>NUCLEOTIDE SEQUENCE [LARGE SCALE GENOMIC DNA]</scope>
    <source>
        <strain evidence="3 4">AK1</strain>
    </source>
</reference>
<feature type="compositionally biased region" description="Low complexity" evidence="1">
    <location>
        <begin position="202"/>
        <end position="219"/>
    </location>
</feature>
<dbReference type="Proteomes" id="UP001482231">
    <property type="component" value="Unassembled WGS sequence"/>
</dbReference>
<dbReference type="Gene3D" id="3.30.750.140">
    <property type="match status" value="1"/>
</dbReference>
<protein>
    <submittedName>
        <fullName evidence="3">Flagellar hook-length control protein FliK</fullName>
    </submittedName>
</protein>
<feature type="region of interest" description="Disordered" evidence="1">
    <location>
        <begin position="202"/>
        <end position="241"/>
    </location>
</feature>
<keyword evidence="4" id="KW-1185">Reference proteome</keyword>